<name>A0A0F9BD24_9ZZZZ</name>
<reference evidence="1" key="1">
    <citation type="journal article" date="2015" name="Nature">
        <title>Complex archaea that bridge the gap between prokaryotes and eukaryotes.</title>
        <authorList>
            <person name="Spang A."/>
            <person name="Saw J.H."/>
            <person name="Jorgensen S.L."/>
            <person name="Zaremba-Niedzwiedzka K."/>
            <person name="Martijn J."/>
            <person name="Lind A.E."/>
            <person name="van Eijk R."/>
            <person name="Schleper C."/>
            <person name="Guy L."/>
            <person name="Ettema T.J."/>
        </authorList>
    </citation>
    <scope>NUCLEOTIDE SEQUENCE</scope>
</reference>
<dbReference type="AlphaFoldDB" id="A0A0F9BD24"/>
<evidence type="ECO:0000313" key="1">
    <source>
        <dbReference type="EMBL" id="KKL11717.1"/>
    </source>
</evidence>
<proteinExistence type="predicted"/>
<dbReference type="EMBL" id="LAZR01041542">
    <property type="protein sequence ID" value="KKL11717.1"/>
    <property type="molecule type" value="Genomic_DNA"/>
</dbReference>
<protein>
    <submittedName>
        <fullName evidence="1">Uncharacterized protein</fullName>
    </submittedName>
</protein>
<gene>
    <name evidence="1" type="ORF">LCGC14_2542990</name>
</gene>
<comment type="caution">
    <text evidence="1">The sequence shown here is derived from an EMBL/GenBank/DDBJ whole genome shotgun (WGS) entry which is preliminary data.</text>
</comment>
<organism evidence="1">
    <name type="scientific">marine sediment metagenome</name>
    <dbReference type="NCBI Taxonomy" id="412755"/>
    <lineage>
        <taxon>unclassified sequences</taxon>
        <taxon>metagenomes</taxon>
        <taxon>ecological metagenomes</taxon>
    </lineage>
</organism>
<sequence>MRVANTPPIPVAGHRQIPPAKVLHTEDNWELLDATTGRYNTGRPGRGWQSVIKHHCSNINGSPYWMLLECHSTPTRCNYCNEEMPPSIVALFKLQNMEAMR</sequence>
<accession>A0A0F9BD24</accession>